<evidence type="ECO:0000256" key="2">
    <source>
        <dbReference type="ARBA" id="ARBA00022603"/>
    </source>
</evidence>
<name>A0A833M9R7_9FIRM</name>
<comment type="subcellular location">
    <subcellularLocation>
        <location evidence="6">Cytoplasm</location>
    </subcellularLocation>
</comment>
<dbReference type="GO" id="GO:0003723">
    <property type="term" value="F:RNA binding"/>
    <property type="evidence" value="ECO:0007669"/>
    <property type="project" value="InterPro"/>
</dbReference>
<dbReference type="GO" id="GO:0008757">
    <property type="term" value="F:S-adenosylmethionine-dependent methyltransferase activity"/>
    <property type="evidence" value="ECO:0007669"/>
    <property type="project" value="UniProtKB-UniRule"/>
</dbReference>
<dbReference type="PANTHER" id="PTHR42971">
    <property type="entry name" value="TRNA (CYTIDINE(34)-2'-O)-METHYLTRANSFERASE"/>
    <property type="match status" value="1"/>
</dbReference>
<dbReference type="GO" id="GO:0005737">
    <property type="term" value="C:cytoplasm"/>
    <property type="evidence" value="ECO:0007669"/>
    <property type="project" value="UniProtKB-SubCell"/>
</dbReference>
<dbReference type="GO" id="GO:0042802">
    <property type="term" value="F:identical protein binding"/>
    <property type="evidence" value="ECO:0007669"/>
    <property type="project" value="UniProtKB-ARBA"/>
</dbReference>
<comment type="function">
    <text evidence="6">Could methylate the ribose at the nucleotide 34 wobble position in tRNA.</text>
</comment>
<comment type="catalytic activity">
    <reaction evidence="6">
        <text>5-carboxymethylaminomethyluridine(34) in tRNA(Leu) + S-adenosyl-L-methionine = 5-carboxymethylaminomethyl-2'-O-methyluridine(34) in tRNA(Leu) + S-adenosyl-L-homocysteine + H(+)</text>
        <dbReference type="Rhea" id="RHEA:43088"/>
        <dbReference type="Rhea" id="RHEA-COMP:10333"/>
        <dbReference type="Rhea" id="RHEA-COMP:10334"/>
        <dbReference type="ChEBI" id="CHEBI:15378"/>
        <dbReference type="ChEBI" id="CHEBI:57856"/>
        <dbReference type="ChEBI" id="CHEBI:59789"/>
        <dbReference type="ChEBI" id="CHEBI:74508"/>
        <dbReference type="ChEBI" id="CHEBI:74511"/>
        <dbReference type="EC" id="2.1.1.207"/>
    </reaction>
</comment>
<comment type="catalytic activity">
    <reaction evidence="6">
        <text>cytidine(34) in tRNA + S-adenosyl-L-methionine = 2'-O-methylcytidine(34) in tRNA + S-adenosyl-L-homocysteine + H(+)</text>
        <dbReference type="Rhea" id="RHEA:43084"/>
        <dbReference type="Rhea" id="RHEA-COMP:10331"/>
        <dbReference type="Rhea" id="RHEA-COMP:10332"/>
        <dbReference type="ChEBI" id="CHEBI:15378"/>
        <dbReference type="ChEBI" id="CHEBI:57856"/>
        <dbReference type="ChEBI" id="CHEBI:59789"/>
        <dbReference type="ChEBI" id="CHEBI:74495"/>
        <dbReference type="ChEBI" id="CHEBI:82748"/>
        <dbReference type="EC" id="2.1.1.207"/>
    </reaction>
</comment>
<dbReference type="HAMAP" id="MF_01885">
    <property type="entry name" value="tRNA_methyltr_TrmL"/>
    <property type="match status" value="1"/>
</dbReference>
<dbReference type="AlphaFoldDB" id="A0A833M9R7"/>
<keyword evidence="5 6" id="KW-0819">tRNA processing</keyword>
<evidence type="ECO:0000259" key="8">
    <source>
        <dbReference type="Pfam" id="PF00588"/>
    </source>
</evidence>
<gene>
    <name evidence="9" type="ORF">F8153_10140</name>
</gene>
<organism evidence="9 10">
    <name type="scientific">Alkaliphilus serpentinus</name>
    <dbReference type="NCBI Taxonomy" id="1482731"/>
    <lineage>
        <taxon>Bacteria</taxon>
        <taxon>Bacillati</taxon>
        <taxon>Bacillota</taxon>
        <taxon>Clostridia</taxon>
        <taxon>Peptostreptococcales</taxon>
        <taxon>Natronincolaceae</taxon>
        <taxon>Alkaliphilus</taxon>
    </lineage>
</organism>
<dbReference type="FunFam" id="3.40.1280.10:FF:000002">
    <property type="entry name" value="Peptidylprolyl isomerase"/>
    <property type="match status" value="1"/>
</dbReference>
<dbReference type="PIRSF" id="PIRSF029256">
    <property type="entry name" value="SpoU_TrmH_prd"/>
    <property type="match status" value="1"/>
</dbReference>
<evidence type="ECO:0000256" key="5">
    <source>
        <dbReference type="ARBA" id="ARBA00022694"/>
    </source>
</evidence>
<accession>A0A833M9R7</accession>
<feature type="domain" description="tRNA/rRNA methyltransferase SpoU type" evidence="8">
    <location>
        <begin position="3"/>
        <end position="144"/>
    </location>
</feature>
<proteinExistence type="inferred from homology"/>
<keyword evidence="4 6" id="KW-0949">S-adenosyl-L-methionine</keyword>
<protein>
    <recommendedName>
        <fullName evidence="6">Putative tRNA (cytidine(34)-2'-O)-methyltransferase</fullName>
        <ecNumber evidence="6">2.1.1.207</ecNumber>
    </recommendedName>
    <alternativeName>
        <fullName evidence="6">tRNA (cytidine/uridine-2'-O-)-methyltransferase</fullName>
    </alternativeName>
</protein>
<comment type="caution">
    <text evidence="9">The sequence shown here is derived from an EMBL/GenBank/DDBJ whole genome shotgun (WGS) entry which is preliminary data.</text>
</comment>
<keyword evidence="1 6" id="KW-0963">Cytoplasm</keyword>
<evidence type="ECO:0000256" key="3">
    <source>
        <dbReference type="ARBA" id="ARBA00022679"/>
    </source>
</evidence>
<dbReference type="GO" id="GO:0002130">
    <property type="term" value="P:wobble position ribose methylation"/>
    <property type="evidence" value="ECO:0007669"/>
    <property type="project" value="TreeGrafter"/>
</dbReference>
<evidence type="ECO:0000256" key="7">
    <source>
        <dbReference type="PIRSR" id="PIRSR029256-1"/>
    </source>
</evidence>
<dbReference type="InterPro" id="IPR029028">
    <property type="entry name" value="Alpha/beta_knot_MTases"/>
</dbReference>
<evidence type="ECO:0000256" key="1">
    <source>
        <dbReference type="ARBA" id="ARBA00022490"/>
    </source>
</evidence>
<dbReference type="InterPro" id="IPR029026">
    <property type="entry name" value="tRNA_m1G_MTases_N"/>
</dbReference>
<dbReference type="PANTHER" id="PTHR42971:SF1">
    <property type="entry name" value="TRNA (CYTIDINE(34)-2'-O)-METHYLTRANSFERASE"/>
    <property type="match status" value="1"/>
</dbReference>
<evidence type="ECO:0000256" key="4">
    <source>
        <dbReference type="ARBA" id="ARBA00022691"/>
    </source>
</evidence>
<sequence length="156" mass="18081">MALNIVLHQPEIPQNTGNIARTCVVTDSVLHIIGPTGFSMEEKHLKRAGLDYWDLLDLRYYENYEEFQTKNQGAMIYYATTKAELTYSDFKYEDNCYIMFGKETAGIPKEILQENKNTCIRIPMLNIERARSLNLSNSVAIVAYEVLRQWGFPNMR</sequence>
<dbReference type="InterPro" id="IPR016914">
    <property type="entry name" value="TrmL"/>
</dbReference>
<dbReference type="Proteomes" id="UP000465601">
    <property type="component" value="Unassembled WGS sequence"/>
</dbReference>
<dbReference type="Gene3D" id="3.40.1280.10">
    <property type="match status" value="1"/>
</dbReference>
<dbReference type="GO" id="GO:0008175">
    <property type="term" value="F:tRNA methyltransferase activity"/>
    <property type="evidence" value="ECO:0007669"/>
    <property type="project" value="UniProtKB-UniRule"/>
</dbReference>
<keyword evidence="10" id="KW-1185">Reference proteome</keyword>
<dbReference type="EMBL" id="WBZB01000036">
    <property type="protein sequence ID" value="KAB3529185.1"/>
    <property type="molecule type" value="Genomic_DNA"/>
</dbReference>
<reference evidence="9 10" key="1">
    <citation type="submission" date="2019-10" db="EMBL/GenBank/DDBJ databases">
        <title>Alkaliphilus serpentinus sp. nov. and Alkaliphilus pronyensis sp. nov., two novel anaerobic alkaliphilic species isolated from the serpentinized-hosted hydrothermal field of the Prony Bay (New Caledonia).</title>
        <authorList>
            <person name="Postec A."/>
        </authorList>
    </citation>
    <scope>NUCLEOTIDE SEQUENCE [LARGE SCALE GENOMIC DNA]</scope>
    <source>
        <strain evidence="9 10">LacT</strain>
    </source>
</reference>
<comment type="caution">
    <text evidence="6">Lacks conserved residue(s) required for the propagation of feature annotation.</text>
</comment>
<dbReference type="InterPro" id="IPR001537">
    <property type="entry name" value="SpoU_MeTrfase"/>
</dbReference>
<dbReference type="Pfam" id="PF00588">
    <property type="entry name" value="SpoU_methylase"/>
    <property type="match status" value="1"/>
</dbReference>
<comment type="similarity">
    <text evidence="6">Belongs to the class IV-like SAM-binding methyltransferase superfamily. RNA methyltransferase TrmH family. TrmL subfamily.</text>
</comment>
<feature type="binding site" evidence="6 7">
    <location>
        <position position="132"/>
    </location>
    <ligand>
        <name>S-adenosyl-L-methionine</name>
        <dbReference type="ChEBI" id="CHEBI:59789"/>
    </ligand>
</feature>
<keyword evidence="3 6" id="KW-0808">Transferase</keyword>
<dbReference type="CDD" id="cd18094">
    <property type="entry name" value="SpoU-like_TrmL"/>
    <property type="match status" value="1"/>
</dbReference>
<dbReference type="SUPFAM" id="SSF75217">
    <property type="entry name" value="alpha/beta knot"/>
    <property type="match status" value="1"/>
</dbReference>
<evidence type="ECO:0000313" key="10">
    <source>
        <dbReference type="Proteomes" id="UP000465601"/>
    </source>
</evidence>
<dbReference type="RefSeq" id="WP_151866241.1">
    <property type="nucleotide sequence ID" value="NZ_WBZB01000036.1"/>
</dbReference>
<feature type="binding site" evidence="6 7">
    <location>
        <position position="122"/>
    </location>
    <ligand>
        <name>S-adenosyl-L-methionine</name>
        <dbReference type="ChEBI" id="CHEBI:59789"/>
    </ligand>
</feature>
<evidence type="ECO:0000256" key="6">
    <source>
        <dbReference type="HAMAP-Rule" id="MF_01885"/>
    </source>
</evidence>
<evidence type="ECO:0000313" key="9">
    <source>
        <dbReference type="EMBL" id="KAB3529185.1"/>
    </source>
</evidence>
<keyword evidence="2 6" id="KW-0489">Methyltransferase</keyword>
<feature type="binding site" evidence="6 7">
    <location>
        <position position="101"/>
    </location>
    <ligand>
        <name>S-adenosyl-L-methionine</name>
        <dbReference type="ChEBI" id="CHEBI:59789"/>
    </ligand>
</feature>
<dbReference type="OrthoDB" id="9789043at2"/>
<dbReference type="EC" id="2.1.1.207" evidence="6"/>